<reference evidence="7" key="6">
    <citation type="submission" date="2011-05" db="EMBL/GenBank/DDBJ databases">
        <title>Complete sequence of Collimonas fungivorans Ter331.</title>
        <authorList>
            <person name="Leveau J.H."/>
        </authorList>
    </citation>
    <scope>NUCLEOTIDE SEQUENCE [LARGE SCALE GENOMIC DNA]</scope>
    <source>
        <strain evidence="7">Ter331</strain>
    </source>
</reference>
<reference evidence="6 7" key="3">
    <citation type="journal article" date="2008" name="FEMS Microbiol. Ecol.">
        <title>Identification and characterization of genes underlying chitinolysis in Collimonas fungivorans Ter331.</title>
        <authorList>
            <person name="Fritsche K."/>
            <person name="de Boer W."/>
            <person name="Gerards S."/>
            <person name="van den Berg M."/>
            <person name="van Veen J.A."/>
            <person name="Leveau J.H."/>
        </authorList>
    </citation>
    <scope>NUCLEOTIDE SEQUENCE [LARGE SCALE GENOMIC DNA]</scope>
    <source>
        <strain evidence="6 7">Ter331</strain>
    </source>
</reference>
<feature type="region of interest" description="Disordered" evidence="3">
    <location>
        <begin position="60"/>
        <end position="81"/>
    </location>
</feature>
<dbReference type="KEGG" id="cfu:CFU_2968"/>
<evidence type="ECO:0000256" key="2">
    <source>
        <dbReference type="ARBA" id="ARBA00023136"/>
    </source>
</evidence>
<comment type="subcellular location">
    <subcellularLocation>
        <location evidence="1">Membrane</location>
    </subcellularLocation>
</comment>
<evidence type="ECO:0000256" key="1">
    <source>
        <dbReference type="ARBA" id="ARBA00004370"/>
    </source>
</evidence>
<keyword evidence="4" id="KW-0812">Transmembrane</keyword>
<feature type="compositionally biased region" description="Polar residues" evidence="3">
    <location>
        <begin position="60"/>
        <end position="75"/>
    </location>
</feature>
<proteinExistence type="predicted"/>
<gene>
    <name evidence="6" type="ordered locus">CFU_2968</name>
</gene>
<dbReference type="eggNOG" id="COG3134">
    <property type="taxonomic scope" value="Bacteria"/>
</dbReference>
<protein>
    <submittedName>
        <fullName evidence="6">17 kDa surface antigen</fullName>
    </submittedName>
</protein>
<dbReference type="Pfam" id="PF05433">
    <property type="entry name" value="Rick_17kDa_Anti"/>
    <property type="match status" value="1"/>
</dbReference>
<evidence type="ECO:0000313" key="6">
    <source>
        <dbReference type="EMBL" id="AEK62793.1"/>
    </source>
</evidence>
<keyword evidence="7" id="KW-1185">Reference proteome</keyword>
<feature type="domain" description="Glycine zipper 2TM" evidence="5">
    <location>
        <begin position="161"/>
        <end position="200"/>
    </location>
</feature>
<dbReference type="InterPro" id="IPR051407">
    <property type="entry name" value="Bact_OM_lipoprot/Surf_antigen"/>
</dbReference>
<feature type="transmembrane region" description="Helical" evidence="4">
    <location>
        <begin position="31"/>
        <end position="54"/>
    </location>
</feature>
<reference evidence="6 7" key="2">
    <citation type="journal article" date="2006" name="J. Microbiol. Methods">
        <title>Genomic flank-sequencing of plasposon insertion sites for rapid identification of functional genes.</title>
        <authorList>
            <person name="Leveau J.H."/>
            <person name="Gerards S."/>
            <person name="Fritsche K."/>
            <person name="Zondag G."/>
            <person name="van Veen J.A."/>
        </authorList>
    </citation>
    <scope>NUCLEOTIDE SEQUENCE [LARGE SCALE GENOMIC DNA]</scope>
    <source>
        <strain evidence="6 7">Ter331</strain>
    </source>
</reference>
<dbReference type="HOGENOM" id="CLU_090265_1_0_4"/>
<evidence type="ECO:0000256" key="4">
    <source>
        <dbReference type="SAM" id="Phobius"/>
    </source>
</evidence>
<dbReference type="GO" id="GO:0019867">
    <property type="term" value="C:outer membrane"/>
    <property type="evidence" value="ECO:0007669"/>
    <property type="project" value="InterPro"/>
</dbReference>
<dbReference type="EMBL" id="CP002745">
    <property type="protein sequence ID" value="AEK62793.1"/>
    <property type="molecule type" value="Genomic_DNA"/>
</dbReference>
<reference evidence="6 7" key="4">
    <citation type="journal article" date="2010" name="Environ. Microbiol.">
        <title>The bacterial genus Collimonas: mycophagy, weathering and other adaptive solutions to life in oligotrophic soil environments.</title>
        <authorList>
            <person name="Leveau J.H."/>
            <person name="Uroz S."/>
            <person name="de Boer W."/>
        </authorList>
    </citation>
    <scope>NUCLEOTIDE SEQUENCE [LARGE SCALE GENOMIC DNA]</scope>
    <source>
        <strain evidence="6 7">Ter331</strain>
    </source>
</reference>
<name>G0ACJ8_COLFT</name>
<reference evidence="6 7" key="5">
    <citation type="journal article" date="2011" name="ISME J.">
        <title>Dual transcriptional profiling of a bacterial/fungal confrontation: Collimonas fungivorans versus Aspergillus niger.</title>
        <authorList>
            <person name="Mela F."/>
            <person name="Fritsche K."/>
            <person name="de Boer W."/>
            <person name="van Veen J.A."/>
            <person name="de Graaff L.H."/>
            <person name="van den Berg M."/>
            <person name="Leveau J.H."/>
        </authorList>
    </citation>
    <scope>NUCLEOTIDE SEQUENCE [LARGE SCALE GENOMIC DNA]</scope>
    <source>
        <strain evidence="6 7">Ter331</strain>
    </source>
</reference>
<reference evidence="6 7" key="1">
    <citation type="journal article" date="2004" name="Environ. Microbiol.">
        <title>Phylogeny-function analysis of (meta)genomic libraries: screening for expression of ribosomal RNA genes by large-insert library fluorescent in situ hybridization (LIL-FISH).</title>
        <authorList>
            <person name="Leveau J.H."/>
            <person name="Gerards S."/>
            <person name="de Boer W."/>
            <person name="van Veen J.A."/>
        </authorList>
    </citation>
    <scope>NUCLEOTIDE SEQUENCE [LARGE SCALE GENOMIC DNA]</scope>
    <source>
        <strain evidence="6 7">Ter331</strain>
    </source>
</reference>
<dbReference type="PANTHER" id="PTHR35603:SF2">
    <property type="entry name" value="OUTER MEMBRANE LIPOPROTEIN"/>
    <property type="match status" value="1"/>
</dbReference>
<evidence type="ECO:0000313" key="7">
    <source>
        <dbReference type="Proteomes" id="UP000008392"/>
    </source>
</evidence>
<dbReference type="AlphaFoldDB" id="G0ACJ8"/>
<dbReference type="Proteomes" id="UP000008392">
    <property type="component" value="Chromosome"/>
</dbReference>
<dbReference type="PANTHER" id="PTHR35603">
    <property type="match status" value="1"/>
</dbReference>
<evidence type="ECO:0000259" key="5">
    <source>
        <dbReference type="Pfam" id="PF05433"/>
    </source>
</evidence>
<organism evidence="6 7">
    <name type="scientific">Collimonas fungivorans (strain Ter331)</name>
    <dbReference type="NCBI Taxonomy" id="1005048"/>
    <lineage>
        <taxon>Bacteria</taxon>
        <taxon>Pseudomonadati</taxon>
        <taxon>Pseudomonadota</taxon>
        <taxon>Betaproteobacteria</taxon>
        <taxon>Burkholderiales</taxon>
        <taxon>Oxalobacteraceae</taxon>
        <taxon>Collimonas</taxon>
    </lineage>
</organism>
<sequence length="206" mass="20870">MANSSIESTQHQRFKEYQMETSTTTARLHPLVAGAAGSVILVSLLGIAAITGFLPNSRGNTAAAQSPDSAQTVQQPLAGNGAAPATGAPVLVQTANGYQYMQPVAAPAVAGYQVEAAPKQKTVVHHVYRTSSPSYAQNTAAPQYQAPPEPARPVSQVSPLGIATGAVVGGLLGNQVGSGRGRTLATVAGVVGGGYLGNTVAKNYGY</sequence>
<keyword evidence="2 4" id="KW-0472">Membrane</keyword>
<accession>G0ACJ8</accession>
<evidence type="ECO:0000256" key="3">
    <source>
        <dbReference type="SAM" id="MobiDB-lite"/>
    </source>
</evidence>
<dbReference type="STRING" id="1005048.CFU_2968"/>
<dbReference type="InterPro" id="IPR008816">
    <property type="entry name" value="Gly_zipper_2TM_dom"/>
</dbReference>
<keyword evidence="4" id="KW-1133">Transmembrane helix</keyword>